<dbReference type="PANTHER" id="PTHR43248:SF25">
    <property type="entry name" value="AB HYDROLASE-1 DOMAIN-CONTAINING PROTEIN-RELATED"/>
    <property type="match status" value="1"/>
</dbReference>
<dbReference type="GO" id="GO:0016787">
    <property type="term" value="F:hydrolase activity"/>
    <property type="evidence" value="ECO:0007669"/>
    <property type="project" value="UniProtKB-KW"/>
</dbReference>
<dbReference type="Gene3D" id="3.40.50.1820">
    <property type="entry name" value="alpha/beta hydrolase"/>
    <property type="match status" value="1"/>
</dbReference>
<keyword evidence="7" id="KW-1185">Reference proteome</keyword>
<dbReference type="PANTHER" id="PTHR43248">
    <property type="entry name" value="2-SUCCINYL-6-HYDROXY-2,4-CYCLOHEXADIENE-1-CARBOXYLATE SYNTHASE"/>
    <property type="match status" value="1"/>
</dbReference>
<feature type="domain" description="AB hydrolase-1" evidence="4">
    <location>
        <begin position="131"/>
        <end position="348"/>
    </location>
</feature>
<dbReference type="EMBL" id="JAWHQM010000004">
    <property type="protein sequence ID" value="KAK5626704.1"/>
    <property type="molecule type" value="Genomic_DNA"/>
</dbReference>
<organism evidence="6 7">
    <name type="scientific">Xylaria bambusicola</name>
    <dbReference type="NCBI Taxonomy" id="326684"/>
    <lineage>
        <taxon>Eukaryota</taxon>
        <taxon>Fungi</taxon>
        <taxon>Dikarya</taxon>
        <taxon>Ascomycota</taxon>
        <taxon>Pezizomycotina</taxon>
        <taxon>Sordariomycetes</taxon>
        <taxon>Xylariomycetidae</taxon>
        <taxon>Xylariales</taxon>
        <taxon>Xylariaceae</taxon>
        <taxon>Xylaria</taxon>
    </lineage>
</organism>
<comment type="similarity">
    <text evidence="1">Belongs to the peptidase S33 family.</text>
</comment>
<keyword evidence="3" id="KW-0812">Transmembrane</keyword>
<evidence type="ECO:0008006" key="8">
    <source>
        <dbReference type="Google" id="ProtNLM"/>
    </source>
</evidence>
<dbReference type="InterPro" id="IPR029058">
    <property type="entry name" value="AB_hydrolase_fold"/>
</dbReference>
<reference evidence="6 7" key="1">
    <citation type="submission" date="2023-10" db="EMBL/GenBank/DDBJ databases">
        <title>Draft genome sequence of Xylaria bambusicola isolate GMP-LS, the root and basal stem rot pathogen of sugarcane in Indonesia.</title>
        <authorList>
            <person name="Selvaraj P."/>
            <person name="Muralishankar V."/>
            <person name="Muruganantham S."/>
            <person name="Sp S."/>
            <person name="Haryani S."/>
            <person name="Lau K.J.X."/>
            <person name="Naqvi N.I."/>
        </authorList>
    </citation>
    <scope>NUCLEOTIDE SEQUENCE [LARGE SCALE GENOMIC DNA]</scope>
    <source>
        <strain evidence="6">GMP-LS</strain>
    </source>
</reference>
<gene>
    <name evidence="6" type="ORF">RRF57_002419</name>
</gene>
<dbReference type="InterPro" id="IPR051601">
    <property type="entry name" value="Serine_prot/Carboxylest_S33"/>
</dbReference>
<keyword evidence="3" id="KW-0472">Membrane</keyword>
<evidence type="ECO:0000313" key="6">
    <source>
        <dbReference type="EMBL" id="KAK5626704.1"/>
    </source>
</evidence>
<dbReference type="Proteomes" id="UP001305414">
    <property type="component" value="Unassembled WGS sequence"/>
</dbReference>
<dbReference type="InterPro" id="IPR013595">
    <property type="entry name" value="Pept_S33_TAP-like_C"/>
</dbReference>
<dbReference type="SUPFAM" id="SSF53474">
    <property type="entry name" value="alpha/beta-Hydrolases"/>
    <property type="match status" value="1"/>
</dbReference>
<dbReference type="InterPro" id="IPR000073">
    <property type="entry name" value="AB_hydrolase_1"/>
</dbReference>
<comment type="caution">
    <text evidence="6">The sequence shown here is derived from an EMBL/GenBank/DDBJ whole genome shotgun (WGS) entry which is preliminary data.</text>
</comment>
<evidence type="ECO:0000313" key="7">
    <source>
        <dbReference type="Proteomes" id="UP001305414"/>
    </source>
</evidence>
<keyword evidence="3" id="KW-1133">Transmembrane helix</keyword>
<evidence type="ECO:0000259" key="4">
    <source>
        <dbReference type="Pfam" id="PF00561"/>
    </source>
</evidence>
<sequence length="609" mass="68460">MDERATEYIELGSKPKLQPKPASARQWPRWRQAANLVALVLFAVGFVFYQSHHGGRDTPRFSASENGQSSSRDWSLIEPTRELHWHTCYDGAYDCARLDLPMDWLDPTDEERVVIAIMRLRVTETHDYRGPVIFNPGGPGGSGIWSLKDHGASLQTIIGRNYDLISFDPRGIGASMPRIECWDTAEQRQLWDLLDPGVVDTHPGTVYDVYARAVAYSQACESHMMGKSNILRHVSTASHARDMLEIMHKLGQEKLKYWGFSYGTVLGGVFAAMYPDKVERLVSDGNVDIREWHNQDRINFLRDTDKVMDAFYEFCHKAGPMGCDFWAETPELIKQRRDILLENIRKHPLIVPADGSLETPGPIMPHLLTWSHIRRLTSAVLYQPIHKFKSYATVLAALEAGDGRPFYAMRPYEPENPPPSICYPETIPSNAPHLEEVNDEATAPIECSDAIPWNGTVDDFIDLTRQLREISHANGDVFALFRTQCIGRTIRPKWRFDGPFEGNTSFPILYVNNIADNVTPLVSARSNSAGFPGSVVLVQNAYGHSTLAASSTCTANYIRGYFQNGTLPVSGTVCEPDYYPFQDTSAIENDELAIALDKLSKFVWGSLRV</sequence>
<protein>
    <recommendedName>
        <fullName evidence="8">AB hydrolase-1 domain-containing protein</fullName>
    </recommendedName>
</protein>
<feature type="transmembrane region" description="Helical" evidence="3">
    <location>
        <begin position="30"/>
        <end position="49"/>
    </location>
</feature>
<evidence type="ECO:0000256" key="3">
    <source>
        <dbReference type="SAM" id="Phobius"/>
    </source>
</evidence>
<evidence type="ECO:0000259" key="5">
    <source>
        <dbReference type="Pfam" id="PF08386"/>
    </source>
</evidence>
<feature type="domain" description="Peptidase S33 tripeptidyl aminopeptidase-like C-terminal" evidence="5">
    <location>
        <begin position="475"/>
        <end position="574"/>
    </location>
</feature>
<evidence type="ECO:0000256" key="2">
    <source>
        <dbReference type="ARBA" id="ARBA00022801"/>
    </source>
</evidence>
<dbReference type="AlphaFoldDB" id="A0AAN7UST4"/>
<dbReference type="Pfam" id="PF08386">
    <property type="entry name" value="Abhydrolase_4"/>
    <property type="match status" value="1"/>
</dbReference>
<proteinExistence type="inferred from homology"/>
<accession>A0AAN7UST4</accession>
<evidence type="ECO:0000256" key="1">
    <source>
        <dbReference type="ARBA" id="ARBA00010088"/>
    </source>
</evidence>
<keyword evidence="2" id="KW-0378">Hydrolase</keyword>
<name>A0AAN7UST4_9PEZI</name>
<dbReference type="Pfam" id="PF00561">
    <property type="entry name" value="Abhydrolase_1"/>
    <property type="match status" value="1"/>
</dbReference>